<evidence type="ECO:0000313" key="1">
    <source>
        <dbReference type="EMBL" id="GAG22590.1"/>
    </source>
</evidence>
<name>X0VWD3_9ZZZZ</name>
<protein>
    <submittedName>
        <fullName evidence="1">Uncharacterized protein</fullName>
    </submittedName>
</protein>
<comment type="caution">
    <text evidence="1">The sequence shown here is derived from an EMBL/GenBank/DDBJ whole genome shotgun (WGS) entry which is preliminary data.</text>
</comment>
<feature type="non-terminal residue" evidence="1">
    <location>
        <position position="38"/>
    </location>
</feature>
<dbReference type="EMBL" id="BARS01033146">
    <property type="protein sequence ID" value="GAG22590.1"/>
    <property type="molecule type" value="Genomic_DNA"/>
</dbReference>
<reference evidence="1" key="1">
    <citation type="journal article" date="2014" name="Front. Microbiol.">
        <title>High frequency of phylogenetically diverse reductive dehalogenase-homologous genes in deep subseafloor sedimentary metagenomes.</title>
        <authorList>
            <person name="Kawai M."/>
            <person name="Futagami T."/>
            <person name="Toyoda A."/>
            <person name="Takaki Y."/>
            <person name="Nishi S."/>
            <person name="Hori S."/>
            <person name="Arai W."/>
            <person name="Tsubouchi T."/>
            <person name="Morono Y."/>
            <person name="Uchiyama I."/>
            <person name="Ito T."/>
            <person name="Fujiyama A."/>
            <person name="Inagaki F."/>
            <person name="Takami H."/>
        </authorList>
    </citation>
    <scope>NUCLEOTIDE SEQUENCE</scope>
    <source>
        <strain evidence="1">Expedition CK06-06</strain>
    </source>
</reference>
<proteinExistence type="predicted"/>
<dbReference type="AlphaFoldDB" id="X0VWD3"/>
<organism evidence="1">
    <name type="scientific">marine sediment metagenome</name>
    <dbReference type="NCBI Taxonomy" id="412755"/>
    <lineage>
        <taxon>unclassified sequences</taxon>
        <taxon>metagenomes</taxon>
        <taxon>ecological metagenomes</taxon>
    </lineage>
</organism>
<accession>X0VWD3</accession>
<sequence length="38" mass="4399">MRQSKLFTKTKKQVPKDEKSINAILLERAGFIYKEMAG</sequence>
<gene>
    <name evidence="1" type="ORF">S01H1_51369</name>
</gene>